<feature type="transmembrane region" description="Helical" evidence="7">
    <location>
        <begin position="315"/>
        <end position="337"/>
    </location>
</feature>
<dbReference type="InterPro" id="IPR050222">
    <property type="entry name" value="MATE_MdtK"/>
</dbReference>
<dbReference type="CDD" id="cd13136">
    <property type="entry name" value="MATE_DinF_like"/>
    <property type="match status" value="1"/>
</dbReference>
<name>C6XQJ3_HIRBI</name>
<evidence type="ECO:0000256" key="7">
    <source>
        <dbReference type="SAM" id="Phobius"/>
    </source>
</evidence>
<dbReference type="KEGG" id="hba:Hbal_0905"/>
<keyword evidence="6 7" id="KW-0472">Membrane</keyword>
<keyword evidence="9" id="KW-1185">Reference proteome</keyword>
<feature type="transmembrane region" description="Helical" evidence="7">
    <location>
        <begin position="357"/>
        <end position="375"/>
    </location>
</feature>
<evidence type="ECO:0000256" key="1">
    <source>
        <dbReference type="ARBA" id="ARBA00004141"/>
    </source>
</evidence>
<evidence type="ECO:0000313" key="9">
    <source>
        <dbReference type="Proteomes" id="UP000002745"/>
    </source>
</evidence>
<comment type="similarity">
    <text evidence="2">Belongs to the multi antimicrobial extrusion (MATE) (TC 2.A.66.1) family.</text>
</comment>
<dbReference type="AlphaFoldDB" id="C6XQJ3"/>
<keyword evidence="3" id="KW-0813">Transport</keyword>
<gene>
    <name evidence="8" type="ordered locus">Hbal_0905</name>
</gene>
<dbReference type="eggNOG" id="COG0534">
    <property type="taxonomic scope" value="Bacteria"/>
</dbReference>
<dbReference type="GO" id="GO:0015297">
    <property type="term" value="F:antiporter activity"/>
    <property type="evidence" value="ECO:0007669"/>
    <property type="project" value="InterPro"/>
</dbReference>
<feature type="transmembrane region" description="Helical" evidence="7">
    <location>
        <begin position="240"/>
        <end position="261"/>
    </location>
</feature>
<evidence type="ECO:0000256" key="3">
    <source>
        <dbReference type="ARBA" id="ARBA00022448"/>
    </source>
</evidence>
<dbReference type="GO" id="GO:0005886">
    <property type="term" value="C:plasma membrane"/>
    <property type="evidence" value="ECO:0007669"/>
    <property type="project" value="TreeGrafter"/>
</dbReference>
<dbReference type="Proteomes" id="UP000002745">
    <property type="component" value="Chromosome"/>
</dbReference>
<dbReference type="NCBIfam" id="TIGR00797">
    <property type="entry name" value="matE"/>
    <property type="match status" value="1"/>
</dbReference>
<dbReference type="GO" id="GO:0042910">
    <property type="term" value="F:xenobiotic transmembrane transporter activity"/>
    <property type="evidence" value="ECO:0007669"/>
    <property type="project" value="InterPro"/>
</dbReference>
<dbReference type="RefSeq" id="WP_015826749.1">
    <property type="nucleotide sequence ID" value="NC_012982.1"/>
</dbReference>
<dbReference type="STRING" id="582402.Hbal_0905"/>
<dbReference type="InterPro" id="IPR044644">
    <property type="entry name" value="DinF-like"/>
</dbReference>
<sequence>MHSLPILTRKDVLSQAWPILLSQASIPLVGLVDTAIIGRTGDATELAGVALGASVIGFIFWSFGFLRMGVTGLTAQAIGADNTNEVQSILVRSVLIGCIIGAVLTILQLLFISTAFQILQAGPDVETAATGYASARFWGAPAILASYAINGWLLGLGKSKWALALQIITNSANILLDLYFVIELDMGAEGVGWGTAIAEWCALISGLIICAVLISKNGGLKPHILQLTSLLNKDRLKHMFAVNGNIMIRTMALLALLTWFANSGARQGEIQLAANHVLMQMLTVSAFVLDAFAVTAEARVGAAFGAKSKQHFWNAVKLTTEFAFSGALLAAIAIYFGGNTFIDIVVKNQEIVQTAKLFLPMAAAAPVLGVVAWQLDGIFIGTTNTAAMRSSTVMTLIIYIALDLALHPMGNWGVWIAFNASYVLRAITLGAFLPQLIHRIDANK</sequence>
<evidence type="ECO:0000256" key="5">
    <source>
        <dbReference type="ARBA" id="ARBA00022989"/>
    </source>
</evidence>
<organism evidence="8 9">
    <name type="scientific">Hirschia baltica (strain ATCC 49814 / DSM 5838 / IFAM 1418)</name>
    <dbReference type="NCBI Taxonomy" id="582402"/>
    <lineage>
        <taxon>Bacteria</taxon>
        <taxon>Pseudomonadati</taxon>
        <taxon>Pseudomonadota</taxon>
        <taxon>Alphaproteobacteria</taxon>
        <taxon>Hyphomonadales</taxon>
        <taxon>Hyphomonadaceae</taxon>
        <taxon>Hirschia</taxon>
    </lineage>
</organism>
<dbReference type="EMBL" id="CP001678">
    <property type="protein sequence ID" value="ACT58599.1"/>
    <property type="molecule type" value="Genomic_DNA"/>
</dbReference>
<feature type="transmembrane region" description="Helical" evidence="7">
    <location>
        <begin position="89"/>
        <end position="116"/>
    </location>
</feature>
<feature type="transmembrane region" description="Helical" evidence="7">
    <location>
        <begin position="49"/>
        <end position="68"/>
    </location>
</feature>
<comment type="subcellular location">
    <subcellularLocation>
        <location evidence="1">Membrane</location>
        <topology evidence="1">Multi-pass membrane protein</topology>
    </subcellularLocation>
</comment>
<feature type="transmembrane region" description="Helical" evidence="7">
    <location>
        <begin position="193"/>
        <end position="214"/>
    </location>
</feature>
<dbReference type="PANTHER" id="PTHR43298">
    <property type="entry name" value="MULTIDRUG RESISTANCE PROTEIN NORM-RELATED"/>
    <property type="match status" value="1"/>
</dbReference>
<protein>
    <submittedName>
        <fullName evidence="8">MATE efflux family protein</fullName>
    </submittedName>
</protein>
<accession>C6XQJ3</accession>
<reference evidence="9" key="1">
    <citation type="journal article" date="2011" name="J. Bacteriol.">
        <title>Genome sequences of eight morphologically diverse alphaproteobacteria.</title>
        <authorList>
            <consortium name="US DOE Joint Genome Institute"/>
            <person name="Brown P.J."/>
            <person name="Kysela D.T."/>
            <person name="Buechlein A."/>
            <person name="Hemmerich C."/>
            <person name="Brun Y.V."/>
        </authorList>
    </citation>
    <scope>NUCLEOTIDE SEQUENCE [LARGE SCALE GENOMIC DNA]</scope>
    <source>
        <strain evidence="9">ATCC 49814 / DSM 5838 / IFAM 1418</strain>
    </source>
</reference>
<feature type="transmembrane region" description="Helical" evidence="7">
    <location>
        <begin position="412"/>
        <end position="434"/>
    </location>
</feature>
<feature type="transmembrane region" description="Helical" evidence="7">
    <location>
        <begin position="12"/>
        <end position="37"/>
    </location>
</feature>
<proteinExistence type="inferred from homology"/>
<dbReference type="OrthoDB" id="9789527at2"/>
<feature type="transmembrane region" description="Helical" evidence="7">
    <location>
        <begin position="273"/>
        <end position="294"/>
    </location>
</feature>
<evidence type="ECO:0000256" key="2">
    <source>
        <dbReference type="ARBA" id="ARBA00010199"/>
    </source>
</evidence>
<dbReference type="HOGENOM" id="CLU_012893_16_0_5"/>
<keyword evidence="4 7" id="KW-0812">Transmembrane</keyword>
<feature type="transmembrane region" description="Helical" evidence="7">
    <location>
        <begin position="161"/>
        <end position="181"/>
    </location>
</feature>
<evidence type="ECO:0000256" key="4">
    <source>
        <dbReference type="ARBA" id="ARBA00022692"/>
    </source>
</evidence>
<feature type="transmembrane region" description="Helical" evidence="7">
    <location>
        <begin position="387"/>
        <end position="406"/>
    </location>
</feature>
<keyword evidence="5 7" id="KW-1133">Transmembrane helix</keyword>
<dbReference type="PANTHER" id="PTHR43298:SF2">
    <property type="entry name" value="FMN_FAD EXPORTER YEEO-RELATED"/>
    <property type="match status" value="1"/>
</dbReference>
<evidence type="ECO:0000256" key="6">
    <source>
        <dbReference type="ARBA" id="ARBA00023136"/>
    </source>
</evidence>
<dbReference type="InterPro" id="IPR002528">
    <property type="entry name" value="MATE_fam"/>
</dbReference>
<feature type="transmembrane region" description="Helical" evidence="7">
    <location>
        <begin position="136"/>
        <end position="154"/>
    </location>
</feature>
<evidence type="ECO:0000313" key="8">
    <source>
        <dbReference type="EMBL" id="ACT58599.1"/>
    </source>
</evidence>
<dbReference type="Pfam" id="PF01554">
    <property type="entry name" value="MatE"/>
    <property type="match status" value="2"/>
</dbReference>